<dbReference type="InterPro" id="IPR004558">
    <property type="entry name" value="Coprogen_oxidase_HemN"/>
</dbReference>
<evidence type="ECO:0000256" key="6">
    <source>
        <dbReference type="ARBA" id="ARBA00022490"/>
    </source>
</evidence>
<comment type="catalytic activity">
    <reaction evidence="14 15">
        <text>coproporphyrinogen III + 2 S-adenosyl-L-methionine = protoporphyrinogen IX + 2 5'-deoxyadenosine + 2 L-methionine + 2 CO2</text>
        <dbReference type="Rhea" id="RHEA:15425"/>
        <dbReference type="ChEBI" id="CHEBI:16526"/>
        <dbReference type="ChEBI" id="CHEBI:17319"/>
        <dbReference type="ChEBI" id="CHEBI:57307"/>
        <dbReference type="ChEBI" id="CHEBI:57309"/>
        <dbReference type="ChEBI" id="CHEBI:57844"/>
        <dbReference type="ChEBI" id="CHEBI:59789"/>
        <dbReference type="EC" id="1.3.98.3"/>
    </reaction>
</comment>
<keyword evidence="11 15" id="KW-0411">Iron-sulfur</keyword>
<organism evidence="19">
    <name type="scientific">Prevotella sp. GTC17253</name>
    <dbReference type="NCBI Taxonomy" id="3236793"/>
    <lineage>
        <taxon>Bacteria</taxon>
        <taxon>Pseudomonadati</taxon>
        <taxon>Bacteroidota</taxon>
        <taxon>Bacteroidia</taxon>
        <taxon>Bacteroidales</taxon>
        <taxon>Prevotellaceae</taxon>
        <taxon>Prevotella</taxon>
    </lineage>
</organism>
<evidence type="ECO:0000259" key="18">
    <source>
        <dbReference type="PROSITE" id="PS51918"/>
    </source>
</evidence>
<feature type="binding site" evidence="17">
    <location>
        <position position="72"/>
    </location>
    <ligand>
        <name>[4Fe-4S] cluster</name>
        <dbReference type="ChEBI" id="CHEBI:49883"/>
        <note>4Fe-4S-S-AdoMet</note>
    </ligand>
</feature>
<evidence type="ECO:0000256" key="14">
    <source>
        <dbReference type="ARBA" id="ARBA00048321"/>
    </source>
</evidence>
<keyword evidence="12 15" id="KW-0627">Porphyrin biosynthesis</keyword>
<evidence type="ECO:0000256" key="4">
    <source>
        <dbReference type="ARBA" id="ARBA00011245"/>
    </source>
</evidence>
<dbReference type="AlphaFoldDB" id="A0AB33ITX4"/>
<dbReference type="Gene3D" id="3.80.30.20">
    <property type="entry name" value="tm_1862 like domain"/>
    <property type="match status" value="1"/>
</dbReference>
<feature type="binding site" evidence="17">
    <location>
        <position position="69"/>
    </location>
    <ligand>
        <name>[4Fe-4S] cluster</name>
        <dbReference type="ChEBI" id="CHEBI:49883"/>
        <note>4Fe-4S-S-AdoMet</note>
    </ligand>
</feature>
<comment type="subcellular location">
    <subcellularLocation>
        <location evidence="1 15">Cytoplasm</location>
    </subcellularLocation>
</comment>
<evidence type="ECO:0000256" key="15">
    <source>
        <dbReference type="PIRNR" id="PIRNR000167"/>
    </source>
</evidence>
<keyword evidence="7 15" id="KW-0949">S-adenosyl-L-methionine</keyword>
<dbReference type="GO" id="GO:0051539">
    <property type="term" value="F:4 iron, 4 sulfur cluster binding"/>
    <property type="evidence" value="ECO:0007669"/>
    <property type="project" value="UniProtKB-KW"/>
</dbReference>
<dbReference type="PROSITE" id="PS51918">
    <property type="entry name" value="RADICAL_SAM"/>
    <property type="match status" value="1"/>
</dbReference>
<gene>
    <name evidence="19" type="primary">hemN</name>
    <name evidence="19" type="ORF">GTC17253_14190</name>
</gene>
<dbReference type="SMART" id="SM00729">
    <property type="entry name" value="Elp3"/>
    <property type="match status" value="1"/>
</dbReference>
<keyword evidence="6 15" id="KW-0963">Cytoplasm</keyword>
<feature type="binding site" evidence="17">
    <location>
        <position position="65"/>
    </location>
    <ligand>
        <name>[4Fe-4S] cluster</name>
        <dbReference type="ChEBI" id="CHEBI:49883"/>
        <note>4Fe-4S-S-AdoMet</note>
    </ligand>
</feature>
<comment type="similarity">
    <text evidence="3 15">Belongs to the anaerobic coproporphyrinogen-III oxidase family.</text>
</comment>
<evidence type="ECO:0000256" key="12">
    <source>
        <dbReference type="ARBA" id="ARBA00023244"/>
    </source>
</evidence>
<dbReference type="PIRSF" id="PIRSF000167">
    <property type="entry name" value="HemN"/>
    <property type="match status" value="1"/>
</dbReference>
<accession>A0AB33ITX4</accession>
<evidence type="ECO:0000256" key="8">
    <source>
        <dbReference type="ARBA" id="ARBA00022723"/>
    </source>
</evidence>
<comment type="cofactor">
    <cofactor evidence="15 17">
        <name>[4Fe-4S] cluster</name>
        <dbReference type="ChEBI" id="CHEBI:49883"/>
    </cofactor>
    <text evidence="15 17">Binds 1 [4Fe-4S] cluster. The cluster is coordinated with 3 cysteines and an exchangeable S-adenosyl-L-methionine.</text>
</comment>
<dbReference type="PANTHER" id="PTHR13932">
    <property type="entry name" value="COPROPORPHYRINIGEN III OXIDASE"/>
    <property type="match status" value="1"/>
</dbReference>
<dbReference type="Pfam" id="PF04055">
    <property type="entry name" value="Radical_SAM"/>
    <property type="match status" value="1"/>
</dbReference>
<comment type="subunit">
    <text evidence="4">Monomer.</text>
</comment>
<feature type="binding site" evidence="16">
    <location>
        <position position="333"/>
    </location>
    <ligand>
        <name>S-adenosyl-L-methionine</name>
        <dbReference type="ChEBI" id="CHEBI:59789"/>
        <label>1</label>
    </ligand>
</feature>
<feature type="binding site" evidence="16">
    <location>
        <position position="246"/>
    </location>
    <ligand>
        <name>S-adenosyl-L-methionine</name>
        <dbReference type="ChEBI" id="CHEBI:59789"/>
        <label>2</label>
    </ligand>
</feature>
<dbReference type="InterPro" id="IPR006638">
    <property type="entry name" value="Elp3/MiaA/NifB-like_rSAM"/>
</dbReference>
<feature type="binding site" evidence="16">
    <location>
        <begin position="71"/>
        <end position="73"/>
    </location>
    <ligand>
        <name>S-adenosyl-L-methionine</name>
        <dbReference type="ChEBI" id="CHEBI:59789"/>
        <label>2</label>
    </ligand>
</feature>
<sequence length="462" mass="52696">MNTNKIQNISQDIIDKYNVPVPRYTSYPPANYFQDFTEADYLNAVDKSNTAPDNHLSFYFHIPFCRHLCHYCACNSYSMQKPEILASYVDALHKEIDLLLPHLNSNRKISQIHYGGGTPTTLDPMVIKELNDHLLSHFNTIDRPEIAIECHPGYLTLEKWEQLANCGFTRMSIGIQDFNEAVLKTVNRRPTCEPIEDVVALLRQSGIRFNMDFLYGLPGQTPESFAETIRQAIELHPDRLVTFSYAHVPWLKKQQLILEKAGLPTTSVKENIFATANQLLHEAGYKSVGLDHFVSPDDELYIAQQNHQLHRNFQGYCTRRTTAQVYAFGVTGISQLDAAYAQNTKNIAEYIEQTSYGKLTIRKGYALSNEERLTREVIETLMCNYHINWQEIANHTQTSVEQLKAATAYNEQKLQEFAADGIIRFDESHLEMTDDASPMVRNVAASLDPLMLKSNKSFSKAI</sequence>
<keyword evidence="5 15" id="KW-0004">4Fe-4S</keyword>
<dbReference type="GO" id="GO:0005737">
    <property type="term" value="C:cytoplasm"/>
    <property type="evidence" value="ECO:0007669"/>
    <property type="project" value="UniProtKB-SubCell"/>
</dbReference>
<dbReference type="InterPro" id="IPR007197">
    <property type="entry name" value="rSAM"/>
</dbReference>
<feature type="binding site" evidence="16">
    <location>
        <position position="149"/>
    </location>
    <ligand>
        <name>S-adenosyl-L-methionine</name>
        <dbReference type="ChEBI" id="CHEBI:59789"/>
        <label>1</label>
    </ligand>
</feature>
<feature type="binding site" evidence="16">
    <location>
        <position position="176"/>
    </location>
    <ligand>
        <name>S-adenosyl-L-methionine</name>
        <dbReference type="ChEBI" id="CHEBI:59789"/>
        <label>2</label>
    </ligand>
</feature>
<dbReference type="NCBIfam" id="TIGR00538">
    <property type="entry name" value="hemN"/>
    <property type="match status" value="1"/>
</dbReference>
<evidence type="ECO:0000256" key="11">
    <source>
        <dbReference type="ARBA" id="ARBA00023014"/>
    </source>
</evidence>
<evidence type="ECO:0000256" key="3">
    <source>
        <dbReference type="ARBA" id="ARBA00005493"/>
    </source>
</evidence>
<evidence type="ECO:0000256" key="10">
    <source>
        <dbReference type="ARBA" id="ARBA00023004"/>
    </source>
</evidence>
<evidence type="ECO:0000313" key="19">
    <source>
        <dbReference type="EMBL" id="BFO71453.1"/>
    </source>
</evidence>
<name>A0AB33ITX4_9BACT</name>
<dbReference type="Pfam" id="PF06969">
    <property type="entry name" value="HemN_C"/>
    <property type="match status" value="1"/>
</dbReference>
<feature type="binding site" evidence="16">
    <location>
        <position position="212"/>
    </location>
    <ligand>
        <name>S-adenosyl-L-methionine</name>
        <dbReference type="ChEBI" id="CHEBI:59789"/>
        <label>2</label>
    </ligand>
</feature>
<dbReference type="InterPro" id="IPR023404">
    <property type="entry name" value="rSAM_horseshoe"/>
</dbReference>
<dbReference type="Gene3D" id="1.10.10.920">
    <property type="match status" value="1"/>
</dbReference>
<evidence type="ECO:0000256" key="2">
    <source>
        <dbReference type="ARBA" id="ARBA00004785"/>
    </source>
</evidence>
<dbReference type="InterPro" id="IPR010723">
    <property type="entry name" value="HemN_C"/>
</dbReference>
<dbReference type="CDD" id="cd01335">
    <property type="entry name" value="Radical_SAM"/>
    <property type="match status" value="1"/>
</dbReference>
<dbReference type="GO" id="GO:0004109">
    <property type="term" value="F:coproporphyrinogen oxidase activity"/>
    <property type="evidence" value="ECO:0007669"/>
    <property type="project" value="InterPro"/>
</dbReference>
<evidence type="ECO:0000256" key="17">
    <source>
        <dbReference type="PIRSR" id="PIRSR000167-2"/>
    </source>
</evidence>
<evidence type="ECO:0000256" key="1">
    <source>
        <dbReference type="ARBA" id="ARBA00004496"/>
    </source>
</evidence>
<dbReference type="EMBL" id="AP035785">
    <property type="protein sequence ID" value="BFO71453.1"/>
    <property type="molecule type" value="Genomic_DNA"/>
</dbReference>
<reference evidence="19" key="1">
    <citation type="submission" date="2024-07" db="EMBL/GenBank/DDBJ databases">
        <title>Complete genome sequence of Prevotella sp. YM-2024 GTC17253.</title>
        <authorList>
            <person name="Hayashi M."/>
            <person name="Muto Y."/>
            <person name="Tanaka K."/>
            <person name="Niwa H."/>
        </authorList>
    </citation>
    <scope>NUCLEOTIDE SEQUENCE</scope>
    <source>
        <strain evidence="19">GTC17253</strain>
    </source>
</reference>
<feature type="binding site" evidence="16">
    <location>
        <position position="188"/>
    </location>
    <ligand>
        <name>S-adenosyl-L-methionine</name>
        <dbReference type="ChEBI" id="CHEBI:59789"/>
        <label>2</label>
    </ligand>
</feature>
<dbReference type="InterPro" id="IPR034505">
    <property type="entry name" value="Coproporphyrinogen-III_oxidase"/>
</dbReference>
<dbReference type="EC" id="1.3.98.3" evidence="15"/>
<dbReference type="SFLD" id="SFLDG01065">
    <property type="entry name" value="anaerobic_coproporphyrinogen-I"/>
    <property type="match status" value="1"/>
</dbReference>
<dbReference type="SUPFAM" id="SSF102114">
    <property type="entry name" value="Radical SAM enzymes"/>
    <property type="match status" value="1"/>
</dbReference>
<feature type="binding site" evidence="16">
    <location>
        <position position="116"/>
    </location>
    <ligand>
        <name>S-adenosyl-L-methionine</name>
        <dbReference type="ChEBI" id="CHEBI:59789"/>
        <label>1</label>
    </ligand>
</feature>
<comment type="function">
    <text evidence="13">Involved in the heme biosynthesis. Catalyzes the anaerobic oxidative decarboxylation of propionate groups of rings A and B of coproporphyrinogen III to yield the vinyl groups in protoporphyrinogen IX.</text>
</comment>
<dbReference type="InterPro" id="IPR058240">
    <property type="entry name" value="rSAM_sf"/>
</dbReference>
<dbReference type="PANTHER" id="PTHR13932:SF6">
    <property type="entry name" value="OXYGEN-INDEPENDENT COPROPORPHYRINOGEN III OXIDASE"/>
    <property type="match status" value="1"/>
</dbReference>
<evidence type="ECO:0000256" key="16">
    <source>
        <dbReference type="PIRSR" id="PIRSR000167-1"/>
    </source>
</evidence>
<keyword evidence="9 15" id="KW-0560">Oxidoreductase</keyword>
<feature type="binding site" evidence="16">
    <location>
        <begin position="117"/>
        <end position="118"/>
    </location>
    <ligand>
        <name>S-adenosyl-L-methionine</name>
        <dbReference type="ChEBI" id="CHEBI:59789"/>
        <label>2</label>
    </ligand>
</feature>
<feature type="binding site" evidence="16">
    <location>
        <position position="59"/>
    </location>
    <ligand>
        <name>S-adenosyl-L-methionine</name>
        <dbReference type="ChEBI" id="CHEBI:59789"/>
        <label>1</label>
    </ligand>
</feature>
<keyword evidence="10 15" id="KW-0408">Iron</keyword>
<comment type="pathway">
    <text evidence="2 15">Porphyrin-containing compound metabolism; protoporphyrin-IX biosynthesis; protoporphyrinogen-IX from coproporphyrinogen-III (AdoMet route): step 1/1.</text>
</comment>
<keyword evidence="8 15" id="KW-0479">Metal-binding</keyword>
<proteinExistence type="inferred from homology"/>
<dbReference type="GO" id="GO:0006782">
    <property type="term" value="P:protoporphyrinogen IX biosynthetic process"/>
    <property type="evidence" value="ECO:0007669"/>
    <property type="project" value="TreeGrafter"/>
</dbReference>
<evidence type="ECO:0000256" key="13">
    <source>
        <dbReference type="ARBA" id="ARBA00024295"/>
    </source>
</evidence>
<dbReference type="SFLD" id="SFLDS00029">
    <property type="entry name" value="Radical_SAM"/>
    <property type="match status" value="1"/>
</dbReference>
<evidence type="ECO:0000256" key="5">
    <source>
        <dbReference type="ARBA" id="ARBA00022485"/>
    </source>
</evidence>
<dbReference type="GO" id="GO:0046872">
    <property type="term" value="F:metal ion binding"/>
    <property type="evidence" value="ECO:0007669"/>
    <property type="project" value="UniProtKB-KW"/>
</dbReference>
<protein>
    <recommendedName>
        <fullName evidence="15">Coproporphyrinogen-III oxidase</fullName>
        <ecNumber evidence="15">1.3.98.3</ecNumber>
    </recommendedName>
</protein>
<evidence type="ECO:0000256" key="9">
    <source>
        <dbReference type="ARBA" id="ARBA00023002"/>
    </source>
</evidence>
<evidence type="ECO:0000256" key="7">
    <source>
        <dbReference type="ARBA" id="ARBA00022691"/>
    </source>
</evidence>
<feature type="domain" description="Radical SAM core" evidence="18">
    <location>
        <begin position="50"/>
        <end position="282"/>
    </location>
</feature>
<dbReference type="GO" id="GO:0051989">
    <property type="term" value="F:coproporphyrinogen dehydrogenase activity"/>
    <property type="evidence" value="ECO:0007669"/>
    <property type="project" value="UniProtKB-EC"/>
</dbReference>